<dbReference type="AlphaFoldDB" id="A0A2V2UHT9"/>
<accession>A0A2V2UHT9</accession>
<dbReference type="VEuPathDB" id="TriTrypDB:TcCLB.511587.10"/>
<evidence type="ECO:0000313" key="1">
    <source>
        <dbReference type="EMBL" id="PWU83524.1"/>
    </source>
</evidence>
<evidence type="ECO:0000313" key="2">
    <source>
        <dbReference type="Proteomes" id="UP000246078"/>
    </source>
</evidence>
<organism evidence="1 2">
    <name type="scientific">Trypanosoma cruzi</name>
    <dbReference type="NCBI Taxonomy" id="5693"/>
    <lineage>
        <taxon>Eukaryota</taxon>
        <taxon>Discoba</taxon>
        <taxon>Euglenozoa</taxon>
        <taxon>Kinetoplastea</taxon>
        <taxon>Metakinetoplastina</taxon>
        <taxon>Trypanosomatida</taxon>
        <taxon>Trypanosomatidae</taxon>
        <taxon>Trypanosoma</taxon>
        <taxon>Schizotrypanum</taxon>
    </lineage>
</organism>
<gene>
    <name evidence="1" type="ORF">C3747_865g5</name>
</gene>
<protein>
    <submittedName>
        <fullName evidence="1">Uncharacterized protein</fullName>
    </submittedName>
</protein>
<dbReference type="VEuPathDB" id="TriTrypDB:C3747_865g5"/>
<dbReference type="VEuPathDB" id="TriTrypDB:TCDM_13886"/>
<comment type="caution">
    <text evidence="1">The sequence shown here is derived from an EMBL/GenBank/DDBJ whole genome shotgun (WGS) entry which is preliminary data.</text>
</comment>
<dbReference type="Proteomes" id="UP000246078">
    <property type="component" value="Unassembled WGS sequence"/>
</dbReference>
<proteinExistence type="predicted"/>
<dbReference type="VEuPathDB" id="TriTrypDB:TcCL_NonESM09186"/>
<dbReference type="EMBL" id="PRFC01000865">
    <property type="protein sequence ID" value="PWU83524.1"/>
    <property type="molecule type" value="Genomic_DNA"/>
</dbReference>
<dbReference type="VEuPathDB" id="TriTrypDB:TcG_08414"/>
<reference evidence="1 2" key="1">
    <citation type="journal article" date="2018" name="Microb. Genom.">
        <title>Expanding an expanded genome: long-read sequencing of Trypanosoma cruzi.</title>
        <authorList>
            <person name="Berna L."/>
            <person name="Rodriguez M."/>
            <person name="Chiribao M.L."/>
            <person name="Parodi-Talice A."/>
            <person name="Pita S."/>
            <person name="Rijo G."/>
            <person name="Alvarez-Valin F."/>
            <person name="Robello C."/>
        </authorList>
    </citation>
    <scope>NUCLEOTIDE SEQUENCE [LARGE SCALE GENOMIC DNA]</scope>
    <source>
        <strain evidence="1 2">TCC</strain>
    </source>
</reference>
<name>A0A2V2UHT9_TRYCR</name>
<sequence length="130" mass="14054">MANTVQFNCPQPLRDAGFPVAEASFDVDVALDRPDAGTLFRKLFATAAPTLFRNARTWWSSATACVRRQSDSSCTALQPGKDMLPGSSLRLFSRPPKRAFLPSRATSLDQQSTLQTSLTSTTSSALLSTP</sequence>